<dbReference type="Proteomes" id="UP000218231">
    <property type="component" value="Unassembled WGS sequence"/>
</dbReference>
<sequence>MHERVELGSVEMTVRPHAGAQVEPIWPHLADRLAHVASGQAAGQKDRTRARADELGADRPVMRPARAAQFGNRRIRPAGIEKECVDIRRIQGDHVERLAPLDVDHLYPTDVGKPLRKLTGLRGIDVRYDLHRRRLRS</sequence>
<keyword evidence="2" id="KW-1185">Reference proteome</keyword>
<evidence type="ECO:0000313" key="1">
    <source>
        <dbReference type="EMBL" id="PAV92905.1"/>
    </source>
</evidence>
<name>A0A2A2M3N3_9BILA</name>
<organism evidence="1 2">
    <name type="scientific">Diploscapter pachys</name>
    <dbReference type="NCBI Taxonomy" id="2018661"/>
    <lineage>
        <taxon>Eukaryota</taxon>
        <taxon>Metazoa</taxon>
        <taxon>Ecdysozoa</taxon>
        <taxon>Nematoda</taxon>
        <taxon>Chromadorea</taxon>
        <taxon>Rhabditida</taxon>
        <taxon>Rhabditina</taxon>
        <taxon>Rhabditomorpha</taxon>
        <taxon>Rhabditoidea</taxon>
        <taxon>Rhabditidae</taxon>
        <taxon>Diploscapter</taxon>
    </lineage>
</organism>
<protein>
    <submittedName>
        <fullName evidence="1">Uncharacterized protein</fullName>
    </submittedName>
</protein>
<dbReference type="AlphaFoldDB" id="A0A2A2M3N3"/>
<accession>A0A2A2M3N3</accession>
<dbReference type="EMBL" id="LIAE01005904">
    <property type="protein sequence ID" value="PAV92905.1"/>
    <property type="molecule type" value="Genomic_DNA"/>
</dbReference>
<reference evidence="1 2" key="1">
    <citation type="journal article" date="2017" name="Curr. Biol.">
        <title>Genome architecture and evolution of a unichromosomal asexual nematode.</title>
        <authorList>
            <person name="Fradin H."/>
            <person name="Zegar C."/>
            <person name="Gutwein M."/>
            <person name="Lucas J."/>
            <person name="Kovtun M."/>
            <person name="Corcoran D."/>
            <person name="Baugh L.R."/>
            <person name="Kiontke K."/>
            <person name="Gunsalus K."/>
            <person name="Fitch D.H."/>
            <person name="Piano F."/>
        </authorList>
    </citation>
    <scope>NUCLEOTIDE SEQUENCE [LARGE SCALE GENOMIC DNA]</scope>
    <source>
        <strain evidence="1">PF1309</strain>
    </source>
</reference>
<comment type="caution">
    <text evidence="1">The sequence shown here is derived from an EMBL/GenBank/DDBJ whole genome shotgun (WGS) entry which is preliminary data.</text>
</comment>
<gene>
    <name evidence="1" type="ORF">WR25_16460</name>
</gene>
<proteinExistence type="predicted"/>
<evidence type="ECO:0000313" key="2">
    <source>
        <dbReference type="Proteomes" id="UP000218231"/>
    </source>
</evidence>